<dbReference type="InterPro" id="IPR012337">
    <property type="entry name" value="RNaseH-like_sf"/>
</dbReference>
<organism evidence="2 3">
    <name type="scientific">Hibiscus trionum</name>
    <name type="common">Flower of an hour</name>
    <dbReference type="NCBI Taxonomy" id="183268"/>
    <lineage>
        <taxon>Eukaryota</taxon>
        <taxon>Viridiplantae</taxon>
        <taxon>Streptophyta</taxon>
        <taxon>Embryophyta</taxon>
        <taxon>Tracheophyta</taxon>
        <taxon>Spermatophyta</taxon>
        <taxon>Magnoliopsida</taxon>
        <taxon>eudicotyledons</taxon>
        <taxon>Gunneridae</taxon>
        <taxon>Pentapetalae</taxon>
        <taxon>rosids</taxon>
        <taxon>malvids</taxon>
        <taxon>Malvales</taxon>
        <taxon>Malvaceae</taxon>
        <taxon>Malvoideae</taxon>
        <taxon>Hibiscus</taxon>
    </lineage>
</organism>
<keyword evidence="3" id="KW-1185">Reference proteome</keyword>
<dbReference type="InterPro" id="IPR044730">
    <property type="entry name" value="RNase_H-like_dom_plant"/>
</dbReference>
<dbReference type="CDD" id="cd06222">
    <property type="entry name" value="RNase_H_like"/>
    <property type="match status" value="1"/>
</dbReference>
<protein>
    <recommendedName>
        <fullName evidence="1">RNase H type-1 domain-containing protein</fullName>
    </recommendedName>
</protein>
<dbReference type="PANTHER" id="PTHR47074:SF61">
    <property type="entry name" value="RNASE H TYPE-1 DOMAIN-CONTAINING PROTEIN"/>
    <property type="match status" value="1"/>
</dbReference>
<dbReference type="OrthoDB" id="1906820at2759"/>
<dbReference type="SUPFAM" id="SSF53098">
    <property type="entry name" value="Ribonuclease H-like"/>
    <property type="match status" value="1"/>
</dbReference>
<evidence type="ECO:0000313" key="2">
    <source>
        <dbReference type="EMBL" id="GMI77579.1"/>
    </source>
</evidence>
<sequence>MAAGSYPNSFVPNPEVAEALACRHAVTLAMELGFHRAQIEGDSLNVNNKLSVRSCDRSLTGPIIRDIKRIKRGFRDLSFRYSHRTTNMTAHLMAKEGRRFDSTRIWIKESPDPVEAAARADRI</sequence>
<dbReference type="GO" id="GO:0004523">
    <property type="term" value="F:RNA-DNA hybrid ribonuclease activity"/>
    <property type="evidence" value="ECO:0007669"/>
    <property type="project" value="InterPro"/>
</dbReference>
<feature type="domain" description="RNase H type-1" evidence="1">
    <location>
        <begin position="13"/>
        <end position="96"/>
    </location>
</feature>
<dbReference type="Gene3D" id="3.30.420.10">
    <property type="entry name" value="Ribonuclease H-like superfamily/Ribonuclease H"/>
    <property type="match status" value="1"/>
</dbReference>
<gene>
    <name evidence="2" type="ORF">HRI_001427200</name>
</gene>
<name>A0A9W7HHH5_HIBTR</name>
<dbReference type="Pfam" id="PF13456">
    <property type="entry name" value="RVT_3"/>
    <property type="match status" value="1"/>
</dbReference>
<evidence type="ECO:0000259" key="1">
    <source>
        <dbReference type="Pfam" id="PF13456"/>
    </source>
</evidence>
<dbReference type="AlphaFoldDB" id="A0A9W7HHH5"/>
<evidence type="ECO:0000313" key="3">
    <source>
        <dbReference type="Proteomes" id="UP001165190"/>
    </source>
</evidence>
<dbReference type="InterPro" id="IPR002156">
    <property type="entry name" value="RNaseH_domain"/>
</dbReference>
<dbReference type="InterPro" id="IPR052929">
    <property type="entry name" value="RNase_H-like_EbsB-rel"/>
</dbReference>
<comment type="caution">
    <text evidence="2">The sequence shown here is derived from an EMBL/GenBank/DDBJ whole genome shotgun (WGS) entry which is preliminary data.</text>
</comment>
<accession>A0A9W7HHH5</accession>
<dbReference type="InterPro" id="IPR036397">
    <property type="entry name" value="RNaseH_sf"/>
</dbReference>
<dbReference type="EMBL" id="BSYR01000014">
    <property type="protein sequence ID" value="GMI77579.1"/>
    <property type="molecule type" value="Genomic_DNA"/>
</dbReference>
<dbReference type="GO" id="GO:0003676">
    <property type="term" value="F:nucleic acid binding"/>
    <property type="evidence" value="ECO:0007669"/>
    <property type="project" value="InterPro"/>
</dbReference>
<dbReference type="PANTHER" id="PTHR47074">
    <property type="entry name" value="BNAC02G40300D PROTEIN"/>
    <property type="match status" value="1"/>
</dbReference>
<dbReference type="Proteomes" id="UP001165190">
    <property type="component" value="Unassembled WGS sequence"/>
</dbReference>
<proteinExistence type="predicted"/>
<reference evidence="2" key="1">
    <citation type="submission" date="2023-05" db="EMBL/GenBank/DDBJ databases">
        <title>Genome and transcriptome analyses reveal genes involved in the formation of fine ridges on petal epidermal cells in Hibiscus trionum.</title>
        <authorList>
            <person name="Koshimizu S."/>
            <person name="Masuda S."/>
            <person name="Ishii T."/>
            <person name="Shirasu K."/>
            <person name="Hoshino A."/>
            <person name="Arita M."/>
        </authorList>
    </citation>
    <scope>NUCLEOTIDE SEQUENCE</scope>
    <source>
        <strain evidence="2">Hamamatsu line</strain>
    </source>
</reference>